<keyword evidence="3" id="KW-1185">Reference proteome</keyword>
<evidence type="ECO:0000313" key="3">
    <source>
        <dbReference type="Proteomes" id="UP001497482"/>
    </source>
</evidence>
<feature type="region of interest" description="Disordered" evidence="1">
    <location>
        <begin position="98"/>
        <end position="133"/>
    </location>
</feature>
<proteinExistence type="predicted"/>
<feature type="compositionally biased region" description="Basic and acidic residues" evidence="1">
    <location>
        <begin position="101"/>
        <end position="121"/>
    </location>
</feature>
<feature type="compositionally biased region" description="Low complexity" evidence="1">
    <location>
        <begin position="122"/>
        <end position="133"/>
    </location>
</feature>
<organism evidence="2 3">
    <name type="scientific">Knipowitschia caucasica</name>
    <name type="common">Caucasian dwarf goby</name>
    <name type="synonym">Pomatoschistus caucasicus</name>
    <dbReference type="NCBI Taxonomy" id="637954"/>
    <lineage>
        <taxon>Eukaryota</taxon>
        <taxon>Metazoa</taxon>
        <taxon>Chordata</taxon>
        <taxon>Craniata</taxon>
        <taxon>Vertebrata</taxon>
        <taxon>Euteleostomi</taxon>
        <taxon>Actinopterygii</taxon>
        <taxon>Neopterygii</taxon>
        <taxon>Teleostei</taxon>
        <taxon>Neoteleostei</taxon>
        <taxon>Acanthomorphata</taxon>
        <taxon>Gobiaria</taxon>
        <taxon>Gobiiformes</taxon>
        <taxon>Gobioidei</taxon>
        <taxon>Gobiidae</taxon>
        <taxon>Gobiinae</taxon>
        <taxon>Knipowitschia</taxon>
    </lineage>
</organism>
<dbReference type="AlphaFoldDB" id="A0AAV2MH65"/>
<name>A0AAV2MH65_KNICA</name>
<protein>
    <submittedName>
        <fullName evidence="2">Uncharacterized protein</fullName>
    </submittedName>
</protein>
<dbReference type="EMBL" id="OZ035830">
    <property type="protein sequence ID" value="CAL1612655.1"/>
    <property type="molecule type" value="Genomic_DNA"/>
</dbReference>
<gene>
    <name evidence="2" type="ORF">KC01_LOCUS38959</name>
</gene>
<accession>A0AAV2MH65</accession>
<evidence type="ECO:0000313" key="2">
    <source>
        <dbReference type="EMBL" id="CAL1612655.1"/>
    </source>
</evidence>
<evidence type="ECO:0000256" key="1">
    <source>
        <dbReference type="SAM" id="MobiDB-lite"/>
    </source>
</evidence>
<reference evidence="2 3" key="1">
    <citation type="submission" date="2024-04" db="EMBL/GenBank/DDBJ databases">
        <authorList>
            <person name="Waldvogel A.-M."/>
            <person name="Schoenle A."/>
        </authorList>
    </citation>
    <scope>NUCLEOTIDE SEQUENCE [LARGE SCALE GENOMIC DNA]</scope>
</reference>
<sequence>MKTNTQTWRVGGAPGLQQPSWIFIKACVVKRSTFPDSDGRVWNSKLQSEWSARRLHHGLWRRVRSHGTNSKRRPLALTSSAPLCSVSQDQVWTQTLHKGAQTKEFRPRSSDQGTHNKELTTKDTQATTLDTIL</sequence>
<dbReference type="Proteomes" id="UP001497482">
    <property type="component" value="Chromosome 8"/>
</dbReference>